<feature type="region of interest" description="Disordered" evidence="1">
    <location>
        <begin position="322"/>
        <end position="419"/>
    </location>
</feature>
<feature type="compositionally biased region" description="Acidic residues" evidence="1">
    <location>
        <begin position="339"/>
        <end position="349"/>
    </location>
</feature>
<reference evidence="2" key="1">
    <citation type="journal article" date="2023" name="PhytoFront">
        <title>Draft Genome Resources of Seven Strains of Tilletia horrida, Causal Agent of Kernel Smut of Rice.</title>
        <authorList>
            <person name="Khanal S."/>
            <person name="Antony Babu S."/>
            <person name="Zhou X.G."/>
        </authorList>
    </citation>
    <scope>NUCLEOTIDE SEQUENCE</scope>
    <source>
        <strain evidence="2">TX6</strain>
    </source>
</reference>
<dbReference type="EMBL" id="JAPDMZ010000007">
    <property type="protein sequence ID" value="KAK0557223.1"/>
    <property type="molecule type" value="Genomic_DNA"/>
</dbReference>
<feature type="region of interest" description="Disordered" evidence="1">
    <location>
        <begin position="1"/>
        <end position="109"/>
    </location>
</feature>
<accession>A0AAN6GXJ7</accession>
<evidence type="ECO:0000313" key="3">
    <source>
        <dbReference type="Proteomes" id="UP001176517"/>
    </source>
</evidence>
<feature type="compositionally biased region" description="Gly residues" evidence="1">
    <location>
        <begin position="404"/>
        <end position="413"/>
    </location>
</feature>
<proteinExistence type="predicted"/>
<keyword evidence="3" id="KW-1185">Reference proteome</keyword>
<dbReference type="AlphaFoldDB" id="A0AAN6GXJ7"/>
<evidence type="ECO:0000313" key="2">
    <source>
        <dbReference type="EMBL" id="KAK0557223.1"/>
    </source>
</evidence>
<feature type="region of interest" description="Disordered" evidence="1">
    <location>
        <begin position="240"/>
        <end position="298"/>
    </location>
</feature>
<protein>
    <submittedName>
        <fullName evidence="2">Uncharacterized protein</fullName>
    </submittedName>
</protein>
<sequence length="576" mass="61007">MSLADELSGAFGGGGGGSSGGGRKRRAASRRQQQYISDDEQDDHLTLAPANHATSIAGEIEAAASQQQKQHAAAHLQDSPSQSGLQHEDLAAGDPSLDSPTPPPGSAEAQFIQQTSQACAQLLEVVASTNIFLQHLRTTTDVQAISSSASTTTPFPTSATISNFNLAKSASGAAGTADDTARLEAYAAYLLRTMREQAKQREQYVRDLREVDRHMARAETTDPEFLAKLGEADERLEFEADEAEAEAQQQGDQHGDHDEEDQVQTRTWAEAQARRRQGSTASADTEKPHLSSSSVAPRFRPEVITSEVTDALTSILQRSPNDVVVDAGKDGSDHGHAYEDDDDDDDDYDARDTTTGSSRADRSYDDHDDEDGDELGPGWDDPARAQRGSAPAGALADISVASTNGGGGGGGNNSSGAASAATLPSLRTAGTMLMHHFSSVHETAQVAGAILATHDRRLRTLRHLLEGWKEEIVAARRSRAWIAKWEGREPERDDLYLDEDEENSGKLDDVLAKTLATIAAGAGAGGGKYTAGSGITPGAYAQEQMSRFQSLLAEAEERAQALLSPLPLPSVGAAAA</sequence>
<dbReference type="Proteomes" id="UP001176517">
    <property type="component" value="Unassembled WGS sequence"/>
</dbReference>
<feature type="compositionally biased region" description="Basic and acidic residues" evidence="1">
    <location>
        <begin position="327"/>
        <end position="338"/>
    </location>
</feature>
<name>A0AAN6GXJ7_9BASI</name>
<comment type="caution">
    <text evidence="2">The sequence shown here is derived from an EMBL/GenBank/DDBJ whole genome shotgun (WGS) entry which is preliminary data.</text>
</comment>
<feature type="compositionally biased region" description="Low complexity" evidence="1">
    <location>
        <begin position="62"/>
        <end position="77"/>
    </location>
</feature>
<feature type="compositionally biased region" description="Gly residues" evidence="1">
    <location>
        <begin position="10"/>
        <end position="21"/>
    </location>
</feature>
<evidence type="ECO:0000256" key="1">
    <source>
        <dbReference type="SAM" id="MobiDB-lite"/>
    </source>
</evidence>
<gene>
    <name evidence="2" type="ORF">OC846_000674</name>
</gene>
<organism evidence="2 3">
    <name type="scientific">Tilletia horrida</name>
    <dbReference type="NCBI Taxonomy" id="155126"/>
    <lineage>
        <taxon>Eukaryota</taxon>
        <taxon>Fungi</taxon>
        <taxon>Dikarya</taxon>
        <taxon>Basidiomycota</taxon>
        <taxon>Ustilaginomycotina</taxon>
        <taxon>Exobasidiomycetes</taxon>
        <taxon>Tilletiales</taxon>
        <taxon>Tilletiaceae</taxon>
        <taxon>Tilletia</taxon>
    </lineage>
</organism>